<accession>A0ABW2I026</accession>
<evidence type="ECO:0000313" key="4">
    <source>
        <dbReference type="Proteomes" id="UP001596548"/>
    </source>
</evidence>
<dbReference type="InterPro" id="IPR015424">
    <property type="entry name" value="PyrdxlP-dep_Trfase"/>
</dbReference>
<dbReference type="Proteomes" id="UP001596548">
    <property type="component" value="Unassembled WGS sequence"/>
</dbReference>
<keyword evidence="3" id="KW-0808">Transferase</keyword>
<dbReference type="SUPFAM" id="SSF53383">
    <property type="entry name" value="PLP-dependent transferases"/>
    <property type="match status" value="1"/>
</dbReference>
<dbReference type="CDD" id="cd00616">
    <property type="entry name" value="AHBA_syn"/>
    <property type="match status" value="1"/>
</dbReference>
<keyword evidence="2" id="KW-0663">Pyridoxal phosphate</keyword>
<keyword evidence="3" id="KW-0032">Aminotransferase</keyword>
<dbReference type="EMBL" id="JBHTBJ010000021">
    <property type="protein sequence ID" value="MFC7277310.1"/>
    <property type="molecule type" value="Genomic_DNA"/>
</dbReference>
<evidence type="ECO:0000256" key="1">
    <source>
        <dbReference type="ARBA" id="ARBA00001933"/>
    </source>
</evidence>
<comment type="similarity">
    <text evidence="2">Belongs to the DegT/DnrJ/EryC1 family.</text>
</comment>
<reference evidence="4" key="1">
    <citation type="journal article" date="2019" name="Int. J. Syst. Evol. Microbiol.">
        <title>The Global Catalogue of Microorganisms (GCM) 10K type strain sequencing project: providing services to taxonomists for standard genome sequencing and annotation.</title>
        <authorList>
            <consortium name="The Broad Institute Genomics Platform"/>
            <consortium name="The Broad Institute Genome Sequencing Center for Infectious Disease"/>
            <person name="Wu L."/>
            <person name="Ma J."/>
        </authorList>
    </citation>
    <scope>NUCLEOTIDE SEQUENCE [LARGE SCALE GENOMIC DNA]</scope>
    <source>
        <strain evidence="4">XZYJT-10</strain>
    </source>
</reference>
<keyword evidence="4" id="KW-1185">Reference proteome</keyword>
<dbReference type="InterPro" id="IPR000653">
    <property type="entry name" value="DegT/StrS_aminotransferase"/>
</dbReference>
<gene>
    <name evidence="3" type="ORF">ACFQS1_25235</name>
</gene>
<name>A0ABW2I026_9ACTN</name>
<dbReference type="RefSeq" id="WP_378972721.1">
    <property type="nucleotide sequence ID" value="NZ_JBHTBJ010000021.1"/>
</dbReference>
<dbReference type="GO" id="GO:0008483">
    <property type="term" value="F:transaminase activity"/>
    <property type="evidence" value="ECO:0007669"/>
    <property type="project" value="UniProtKB-KW"/>
</dbReference>
<comment type="caution">
    <text evidence="3">The sequence shown here is derived from an EMBL/GenBank/DDBJ whole genome shotgun (WGS) entry which is preliminary data.</text>
</comment>
<dbReference type="Pfam" id="PF01041">
    <property type="entry name" value="DegT_DnrJ_EryC1"/>
    <property type="match status" value="1"/>
</dbReference>
<proteinExistence type="inferred from homology"/>
<organism evidence="3 4">
    <name type="scientific">Paractinoplanes rhizophilus</name>
    <dbReference type="NCBI Taxonomy" id="1416877"/>
    <lineage>
        <taxon>Bacteria</taxon>
        <taxon>Bacillati</taxon>
        <taxon>Actinomycetota</taxon>
        <taxon>Actinomycetes</taxon>
        <taxon>Micromonosporales</taxon>
        <taxon>Micromonosporaceae</taxon>
        <taxon>Paractinoplanes</taxon>
    </lineage>
</organism>
<dbReference type="InterPro" id="IPR015421">
    <property type="entry name" value="PyrdxlP-dep_Trfase_major"/>
</dbReference>
<sequence length="448" mass="48212">MSALAMFGGARAVPEQSIGQALVRWPVVTEDERSAVLRVLDSGKFTSNSMGLGEVQLLEREWAGYVGAPHCAALSNGTAAVALALAALGLQPGDEILVPALTFIGSIAGPVQRLIVPVFVDIDPRTFTMDPVAAEAAVTPRTRAVLAVHLHGLPCDMTALRELAERRHLLLVEDAAQAHGATYRGVRAGALGDAAAFSLNVTKNLPTCGEGGLVTTVSHEVHERMIRLRQFGEDLRPGRPRDYVSRVLAGNEKMSSVQAAFARSQLDRLPSYADARERNARRLFDRLGVLPGLVVPLVPEDRTHAWHILRIRFDPAAAGYPDVAPGPFRAALARVLQAEGVPVQPYQLVPLPGQRVFQTREGVGGGYPWSLPGVAEHDYRIEDHPVTMAVIEDSLTLQRWHLNPDSGPVLDLVADAFEKVWSHLDAVATIARSAPYTVPWAGSMAVAA</sequence>
<dbReference type="Gene3D" id="3.90.1150.10">
    <property type="entry name" value="Aspartate Aminotransferase, domain 1"/>
    <property type="match status" value="1"/>
</dbReference>
<evidence type="ECO:0000313" key="3">
    <source>
        <dbReference type="EMBL" id="MFC7277310.1"/>
    </source>
</evidence>
<protein>
    <submittedName>
        <fullName evidence="3">DegT/DnrJ/EryC1/StrS family aminotransferase</fullName>
    </submittedName>
</protein>
<evidence type="ECO:0000256" key="2">
    <source>
        <dbReference type="RuleBase" id="RU004508"/>
    </source>
</evidence>
<dbReference type="InterPro" id="IPR015422">
    <property type="entry name" value="PyrdxlP-dep_Trfase_small"/>
</dbReference>
<comment type="cofactor">
    <cofactor evidence="1">
        <name>pyridoxal 5'-phosphate</name>
        <dbReference type="ChEBI" id="CHEBI:597326"/>
    </cofactor>
</comment>
<dbReference type="PANTHER" id="PTHR30244">
    <property type="entry name" value="TRANSAMINASE"/>
    <property type="match status" value="1"/>
</dbReference>
<dbReference type="Gene3D" id="3.40.640.10">
    <property type="entry name" value="Type I PLP-dependent aspartate aminotransferase-like (Major domain)"/>
    <property type="match status" value="1"/>
</dbReference>
<dbReference type="PANTHER" id="PTHR30244:SF34">
    <property type="entry name" value="DTDP-4-AMINO-4,6-DIDEOXYGALACTOSE TRANSAMINASE"/>
    <property type="match status" value="1"/>
</dbReference>